<dbReference type="InterPro" id="IPR051046">
    <property type="entry name" value="MurCDEF_CellWall_CoF430Synth"/>
</dbReference>
<evidence type="ECO:0000256" key="10">
    <source>
        <dbReference type="HAMAP-Rule" id="MF_02019"/>
    </source>
</evidence>
<dbReference type="Pfam" id="PF01225">
    <property type="entry name" value="Mur_ligase"/>
    <property type="match status" value="1"/>
</dbReference>
<dbReference type="Gene3D" id="3.40.1190.10">
    <property type="entry name" value="Mur-like, catalytic domain"/>
    <property type="match status" value="1"/>
</dbReference>
<keyword evidence="3 10" id="KW-0132">Cell division</keyword>
<gene>
    <name evidence="10 15" type="primary">murF</name>
    <name evidence="15" type="ORF">V6256_07285</name>
</gene>
<dbReference type="Proteomes" id="UP001369082">
    <property type="component" value="Unassembled WGS sequence"/>
</dbReference>
<evidence type="ECO:0000259" key="13">
    <source>
        <dbReference type="Pfam" id="PF02875"/>
    </source>
</evidence>
<dbReference type="Pfam" id="PF08245">
    <property type="entry name" value="Mur_ligase_M"/>
    <property type="match status" value="1"/>
</dbReference>
<keyword evidence="8 10" id="KW-0131">Cell cycle</keyword>
<reference evidence="15 16" key="1">
    <citation type="submission" date="2024-02" db="EMBL/GenBank/DDBJ databases">
        <title>Bacteria isolated from the canopy kelp, Nereocystis luetkeana.</title>
        <authorList>
            <person name="Pfister C.A."/>
            <person name="Younker I.T."/>
            <person name="Light S.H."/>
        </authorList>
    </citation>
    <scope>NUCLEOTIDE SEQUENCE [LARGE SCALE GENOMIC DNA]</scope>
    <source>
        <strain evidence="15 16">TI.1.05</strain>
    </source>
</reference>
<dbReference type="RefSeq" id="WP_341597416.1">
    <property type="nucleotide sequence ID" value="NZ_JBAKAZ010000021.1"/>
</dbReference>
<evidence type="ECO:0000256" key="11">
    <source>
        <dbReference type="RuleBase" id="RU004136"/>
    </source>
</evidence>
<evidence type="ECO:0000256" key="9">
    <source>
        <dbReference type="ARBA" id="ARBA00023316"/>
    </source>
</evidence>
<dbReference type="SUPFAM" id="SSF53244">
    <property type="entry name" value="MurD-like peptide ligases, peptide-binding domain"/>
    <property type="match status" value="1"/>
</dbReference>
<keyword evidence="5 10" id="KW-0067">ATP-binding</keyword>
<dbReference type="InterPro" id="IPR005863">
    <property type="entry name" value="UDP-N-AcMur_synth"/>
</dbReference>
<dbReference type="GO" id="GO:0016874">
    <property type="term" value="F:ligase activity"/>
    <property type="evidence" value="ECO:0007669"/>
    <property type="project" value="UniProtKB-KW"/>
</dbReference>
<dbReference type="InterPro" id="IPR013221">
    <property type="entry name" value="Mur_ligase_cen"/>
</dbReference>
<dbReference type="SUPFAM" id="SSF53623">
    <property type="entry name" value="MurD-like peptide ligases, catalytic domain"/>
    <property type="match status" value="1"/>
</dbReference>
<evidence type="ECO:0000256" key="2">
    <source>
        <dbReference type="ARBA" id="ARBA00022598"/>
    </source>
</evidence>
<accession>A0ABU9GQ15</accession>
<name>A0ABU9GQ15_9GAMM</name>
<dbReference type="InterPro" id="IPR035911">
    <property type="entry name" value="MurE/MurF_N"/>
</dbReference>
<keyword evidence="2 10" id="KW-0436">Ligase</keyword>
<protein>
    <recommendedName>
        <fullName evidence="10 11">UDP-N-acetylmuramoyl-tripeptide--D-alanyl-D-alanine ligase</fullName>
        <ecNumber evidence="10 11">6.3.2.10</ecNumber>
    </recommendedName>
    <alternativeName>
        <fullName evidence="10">D-alanyl-D-alanine-adding enzyme</fullName>
    </alternativeName>
</protein>
<evidence type="ECO:0000256" key="7">
    <source>
        <dbReference type="ARBA" id="ARBA00022984"/>
    </source>
</evidence>
<dbReference type="NCBIfam" id="TIGR01143">
    <property type="entry name" value="murF"/>
    <property type="match status" value="1"/>
</dbReference>
<evidence type="ECO:0000259" key="14">
    <source>
        <dbReference type="Pfam" id="PF08245"/>
    </source>
</evidence>
<dbReference type="PANTHER" id="PTHR43024">
    <property type="entry name" value="UDP-N-ACETYLMURAMOYL-TRIPEPTIDE--D-ALANYL-D-ALANINE LIGASE"/>
    <property type="match status" value="1"/>
</dbReference>
<proteinExistence type="inferred from homology"/>
<feature type="binding site" evidence="10">
    <location>
        <begin position="120"/>
        <end position="126"/>
    </location>
    <ligand>
        <name>ATP</name>
        <dbReference type="ChEBI" id="CHEBI:30616"/>
    </ligand>
</feature>
<dbReference type="InterPro" id="IPR004101">
    <property type="entry name" value="Mur_ligase_C"/>
</dbReference>
<comment type="pathway">
    <text evidence="10 11">Cell wall biogenesis; peptidoglycan biosynthesis.</text>
</comment>
<evidence type="ECO:0000259" key="12">
    <source>
        <dbReference type="Pfam" id="PF01225"/>
    </source>
</evidence>
<keyword evidence="4 10" id="KW-0547">Nucleotide-binding</keyword>
<feature type="domain" description="Mur ligase C-terminal" evidence="13">
    <location>
        <begin position="356"/>
        <end position="476"/>
    </location>
</feature>
<keyword evidence="1 10" id="KW-0963">Cytoplasm</keyword>
<keyword evidence="9 10" id="KW-0961">Cell wall biogenesis/degradation</keyword>
<feature type="domain" description="Mur ligase central" evidence="14">
    <location>
        <begin position="118"/>
        <end position="325"/>
    </location>
</feature>
<evidence type="ECO:0000256" key="1">
    <source>
        <dbReference type="ARBA" id="ARBA00022490"/>
    </source>
</evidence>
<keyword evidence="16" id="KW-1185">Reference proteome</keyword>
<dbReference type="HAMAP" id="MF_02019">
    <property type="entry name" value="MurF"/>
    <property type="match status" value="1"/>
</dbReference>
<evidence type="ECO:0000256" key="6">
    <source>
        <dbReference type="ARBA" id="ARBA00022960"/>
    </source>
</evidence>
<comment type="catalytic activity">
    <reaction evidence="10 11">
        <text>D-alanyl-D-alanine + UDP-N-acetyl-alpha-D-muramoyl-L-alanyl-gamma-D-glutamyl-meso-2,6-diaminopimelate + ATP = UDP-N-acetyl-alpha-D-muramoyl-L-alanyl-gamma-D-glutamyl-meso-2,6-diaminopimeloyl-D-alanyl-D-alanine + ADP + phosphate + H(+)</text>
        <dbReference type="Rhea" id="RHEA:28374"/>
        <dbReference type="ChEBI" id="CHEBI:15378"/>
        <dbReference type="ChEBI" id="CHEBI:30616"/>
        <dbReference type="ChEBI" id="CHEBI:43474"/>
        <dbReference type="ChEBI" id="CHEBI:57822"/>
        <dbReference type="ChEBI" id="CHEBI:61386"/>
        <dbReference type="ChEBI" id="CHEBI:83905"/>
        <dbReference type="ChEBI" id="CHEBI:456216"/>
        <dbReference type="EC" id="6.3.2.10"/>
    </reaction>
</comment>
<keyword evidence="7 10" id="KW-0573">Peptidoglycan synthesis</keyword>
<dbReference type="InterPro" id="IPR000713">
    <property type="entry name" value="Mur_ligase_N"/>
</dbReference>
<evidence type="ECO:0000313" key="15">
    <source>
        <dbReference type="EMBL" id="MEL0629408.1"/>
    </source>
</evidence>
<comment type="subcellular location">
    <subcellularLocation>
        <location evidence="10 11">Cytoplasm</location>
    </subcellularLocation>
</comment>
<dbReference type="Gene3D" id="3.90.190.20">
    <property type="entry name" value="Mur ligase, C-terminal domain"/>
    <property type="match status" value="1"/>
</dbReference>
<organism evidence="15 16">
    <name type="scientific">Psychromonas aquatilis</name>
    <dbReference type="NCBI Taxonomy" id="2005072"/>
    <lineage>
        <taxon>Bacteria</taxon>
        <taxon>Pseudomonadati</taxon>
        <taxon>Pseudomonadota</taxon>
        <taxon>Gammaproteobacteria</taxon>
        <taxon>Alteromonadales</taxon>
        <taxon>Psychromonadaceae</taxon>
        <taxon>Psychromonas</taxon>
    </lineage>
</organism>
<evidence type="ECO:0000313" key="16">
    <source>
        <dbReference type="Proteomes" id="UP001369082"/>
    </source>
</evidence>
<comment type="function">
    <text evidence="10 11">Involved in cell wall formation. Catalyzes the final step in the synthesis of UDP-N-acetylmuramoyl-pentapeptide, the precursor of murein.</text>
</comment>
<evidence type="ECO:0000256" key="4">
    <source>
        <dbReference type="ARBA" id="ARBA00022741"/>
    </source>
</evidence>
<comment type="similarity">
    <text evidence="10">Belongs to the MurCDEF family. MurF subfamily.</text>
</comment>
<feature type="domain" description="Mur ligase N-terminal catalytic" evidence="12">
    <location>
        <begin position="32"/>
        <end position="102"/>
    </location>
</feature>
<evidence type="ECO:0000256" key="8">
    <source>
        <dbReference type="ARBA" id="ARBA00023306"/>
    </source>
</evidence>
<dbReference type="EC" id="6.3.2.10" evidence="10 11"/>
<dbReference type="Gene3D" id="3.40.1390.10">
    <property type="entry name" value="MurE/MurF, N-terminal domain"/>
    <property type="match status" value="1"/>
</dbReference>
<dbReference type="SUPFAM" id="SSF63418">
    <property type="entry name" value="MurE/MurF N-terminal domain"/>
    <property type="match status" value="1"/>
</dbReference>
<sequence>MIAITVEQLCLATNGVLKKGFQTLNNCANTVIENVSTDTRTIQPSDLFIALKGPSFDAHQLLQSAIDKGASVVLVEASSEISLPADSIVVEVEDTRIALGLLGSYVKQQVTGLKCAAITGSNGKTTCKELLTAILTAYCGDADTVLSTAGNFNNDIGLPLTLLRLQKQHAFAVVELGANHIGEIAYTSTLAKPNVALVNNVMPAHLEGFGSLEGVAKAKSEIWDSLDKSGIAVVNLDANFAQDFITKLSNKKQPFITFSQIDSTINNAPQVDCFATEIVNNPLGQASFKLTIKKGLLAATDQSTQIQLNIPGQHNVSNALAASSMAFALGCSLNDIKQGLETLQQVAGRVNSTVISDTLTVIDDTYNANSASVRAGIDLLSQYAHSTRVLVCGDMGELGEYAKQEHKTIGAYAKDKEIDKLFTVGSLSQLATHEYNAASKNADAEHFSEKGQLEVAIDAFLRTQKNNVVVLVKGSRSAKMEDIVTFIKQKYSV</sequence>
<dbReference type="Pfam" id="PF02875">
    <property type="entry name" value="Mur_ligase_C"/>
    <property type="match status" value="1"/>
</dbReference>
<dbReference type="PANTHER" id="PTHR43024:SF1">
    <property type="entry name" value="UDP-N-ACETYLMURAMOYL-TRIPEPTIDE--D-ALANYL-D-ALANINE LIGASE"/>
    <property type="match status" value="1"/>
</dbReference>
<dbReference type="EMBL" id="JBAKAZ010000021">
    <property type="protein sequence ID" value="MEL0629408.1"/>
    <property type="molecule type" value="Genomic_DNA"/>
</dbReference>
<dbReference type="InterPro" id="IPR036615">
    <property type="entry name" value="Mur_ligase_C_dom_sf"/>
</dbReference>
<comment type="caution">
    <text evidence="15">The sequence shown here is derived from an EMBL/GenBank/DDBJ whole genome shotgun (WGS) entry which is preliminary data.</text>
</comment>
<evidence type="ECO:0000256" key="5">
    <source>
        <dbReference type="ARBA" id="ARBA00022840"/>
    </source>
</evidence>
<dbReference type="InterPro" id="IPR036565">
    <property type="entry name" value="Mur-like_cat_sf"/>
</dbReference>
<keyword evidence="6 10" id="KW-0133">Cell shape</keyword>
<evidence type="ECO:0000256" key="3">
    <source>
        <dbReference type="ARBA" id="ARBA00022618"/>
    </source>
</evidence>